<keyword evidence="4" id="KW-1003">Cell membrane</keyword>
<dbReference type="NCBIfam" id="TIGR00914">
    <property type="entry name" value="2A0601"/>
    <property type="match status" value="1"/>
</dbReference>
<dbReference type="Pfam" id="PF00873">
    <property type="entry name" value="ACR_tran"/>
    <property type="match status" value="1"/>
</dbReference>
<feature type="transmembrane region" description="Helical" evidence="8">
    <location>
        <begin position="446"/>
        <end position="467"/>
    </location>
</feature>
<reference evidence="10" key="1">
    <citation type="submission" date="2023-09" db="EMBL/GenBank/DDBJ databases">
        <authorList>
            <person name="Li S."/>
            <person name="Li X."/>
            <person name="Zhang C."/>
            <person name="Zhao Z."/>
        </authorList>
    </citation>
    <scope>NUCLEOTIDE SEQUENCE [LARGE SCALE GENOMIC DNA]</scope>
    <source>
        <strain evidence="10">SQ345</strain>
    </source>
</reference>
<feature type="transmembrane region" description="Helical" evidence="8">
    <location>
        <begin position="926"/>
        <end position="949"/>
    </location>
</feature>
<keyword evidence="10" id="KW-1185">Reference proteome</keyword>
<dbReference type="EMBL" id="CP134146">
    <property type="protein sequence ID" value="WNC68678.1"/>
    <property type="molecule type" value="Genomic_DNA"/>
</dbReference>
<dbReference type="Gene3D" id="3.30.70.1320">
    <property type="entry name" value="Multidrug efflux transporter AcrB pore domain like"/>
    <property type="match status" value="1"/>
</dbReference>
<feature type="transmembrane region" description="Helical" evidence="8">
    <location>
        <begin position="365"/>
        <end position="382"/>
    </location>
</feature>
<dbReference type="InterPro" id="IPR001036">
    <property type="entry name" value="Acrflvin-R"/>
</dbReference>
<dbReference type="SUPFAM" id="SSF82693">
    <property type="entry name" value="Multidrug efflux transporter AcrB pore domain, PN1, PN2, PC1 and PC2 subdomains"/>
    <property type="match status" value="2"/>
</dbReference>
<comment type="similarity">
    <text evidence="2">Belongs to the resistance-nodulation-cell division (RND) (TC 2.A.6) family.</text>
</comment>
<feature type="transmembrane region" description="Helical" evidence="8">
    <location>
        <begin position="980"/>
        <end position="1000"/>
    </location>
</feature>
<accession>A0ABY9TIM7</accession>
<keyword evidence="6 8" id="KW-1133">Transmembrane helix</keyword>
<evidence type="ECO:0000256" key="1">
    <source>
        <dbReference type="ARBA" id="ARBA00004651"/>
    </source>
</evidence>
<name>A0ABY9TIM7_9GAMM</name>
<evidence type="ECO:0000256" key="5">
    <source>
        <dbReference type="ARBA" id="ARBA00022692"/>
    </source>
</evidence>
<feature type="transmembrane region" description="Helical" evidence="8">
    <location>
        <begin position="479"/>
        <end position="505"/>
    </location>
</feature>
<dbReference type="Proteomes" id="UP001248581">
    <property type="component" value="Chromosome"/>
</dbReference>
<dbReference type="Gene3D" id="1.20.1640.10">
    <property type="entry name" value="Multidrug efflux transporter AcrB transmembrane domain"/>
    <property type="match status" value="2"/>
</dbReference>
<feature type="transmembrane region" description="Helical" evidence="8">
    <location>
        <begin position="12"/>
        <end position="32"/>
    </location>
</feature>
<dbReference type="RefSeq" id="WP_348387832.1">
    <property type="nucleotide sequence ID" value="NZ_CP134146.1"/>
</dbReference>
<feature type="transmembrane region" description="Helical" evidence="8">
    <location>
        <begin position="394"/>
        <end position="412"/>
    </location>
</feature>
<dbReference type="Gene3D" id="3.30.2090.10">
    <property type="entry name" value="Multidrug efflux transporter AcrB TolC docking domain, DN and DC subdomains"/>
    <property type="match status" value="2"/>
</dbReference>
<dbReference type="SUPFAM" id="SSF82714">
    <property type="entry name" value="Multidrug efflux transporter AcrB TolC docking domain, DN and DC subdomains"/>
    <property type="match status" value="2"/>
</dbReference>
<feature type="transmembrane region" description="Helical" evidence="8">
    <location>
        <begin position="898"/>
        <end position="919"/>
    </location>
</feature>
<protein>
    <submittedName>
        <fullName evidence="9">CusA/CzcA family heavy metal efflux RND transporter</fullName>
    </submittedName>
</protein>
<keyword evidence="7 8" id="KW-0472">Membrane</keyword>
<evidence type="ECO:0000256" key="2">
    <source>
        <dbReference type="ARBA" id="ARBA00010942"/>
    </source>
</evidence>
<dbReference type="InterPro" id="IPR004763">
    <property type="entry name" value="CusA-like"/>
</dbReference>
<feature type="transmembrane region" description="Helical" evidence="8">
    <location>
        <begin position="875"/>
        <end position="892"/>
    </location>
</feature>
<comment type="subcellular location">
    <subcellularLocation>
        <location evidence="1">Cell membrane</location>
        <topology evidence="1">Multi-pass membrane protein</topology>
    </subcellularLocation>
</comment>
<proteinExistence type="inferred from homology"/>
<dbReference type="PANTHER" id="PTHR32063:SF19">
    <property type="entry name" value="CATION EFFLUX SYSTEM PROTEIN CUSA"/>
    <property type="match status" value="1"/>
</dbReference>
<sequence length="1040" mass="114091">MLTYLINQSLKHRVLVLIFSAILAVLGYRAMLDTPLDALPDLSDIQVIVKTTYPGQAPELVEQQVTYPLSSTLLSVPKAKTVRGFSFFGDSYVYVIFEDDTDLYWARSRVLEYLDQAADILPKTAKPRIGPDASGVGWVYQYALSAPDGGYDLSQLKSLQDWFLKLELQSVAGVSEVATVGGMELTYQVVVEPLRLMQYGLTLADVEMAIKNGNGDVGGSVLEMSEAEYMIRSKGYLQTIDDIKLIPLGINNEQNTPLLLEHVATVRHGPQMRRGIAELDGEGEVVGGIVVMRHGENALKTIEAVKAKLAKLQQGLPEGVKITTTYDRSNLIERSVSTLKEKLIEEIIVVVLVCFAFLLHVRSTFVAVICLPLSVLIGFIVMQRLGINANIMSLGGIAIAIGALVDAAIVMVENQHKHLQLYYQKHGEYAKGQAHWRLVANAAGEVGPALFLTLLLITFSFLPVFALEAQEGRLFTPLAFTKTLVMAAAALVSVTLVPVLMGYFIKGKVPSEHKNPLNRILVWLYRPFLRIALKVPVLVLLLAVGLAASSYYPLSKMGSEFMPELEEGDLLYMPTTLPGVSISEAGKILQQTDRLIKTVAEVETVFGKVGRADTATDPAPLTMLETTITLKPRSEWREGVTLQDIIAELEQKVQFPGLTNAWVQPIKTRIDMLSTGIKTPVGIKISGEQTAILETIGEDIENALSELAGTRSVYAERAQSGRYIDIVPNRIEAAKYGLNINDIQQVIMYAVGGANVDELVKGKERYQINLRYPRRYREHMDSLNNLPFVTPSGAWVTLSQVASVEIKQGPAMLKSENGRNIAWVFVDLEPGTSIGDYISSAEQTLATKVDLPAKYAISFAGQYEYMQRVEAKMQLVVPITVLIIFILLYLTFSSMQQALLVMVTLPVALAGSLWFVYLLDYQMSVALAVGMIALAGVAAEFGVIMLIYLNQALATNTEKTRAFLLEKIEYGAVQRVRPKAMTVLTIIAGLLPIMLGSGSGNEVMQRIAAPMVGGMIVSPLVSMLVIPCAYFLLNKASFKK</sequence>
<feature type="transmembrane region" description="Helical" evidence="8">
    <location>
        <begin position="343"/>
        <end position="359"/>
    </location>
</feature>
<dbReference type="PRINTS" id="PR00702">
    <property type="entry name" value="ACRIFLAVINRP"/>
</dbReference>
<evidence type="ECO:0000313" key="9">
    <source>
        <dbReference type="EMBL" id="WNC68678.1"/>
    </source>
</evidence>
<evidence type="ECO:0000256" key="8">
    <source>
        <dbReference type="SAM" id="Phobius"/>
    </source>
</evidence>
<evidence type="ECO:0000256" key="4">
    <source>
        <dbReference type="ARBA" id="ARBA00022475"/>
    </source>
</evidence>
<dbReference type="Gene3D" id="3.30.70.1430">
    <property type="entry name" value="Multidrug efflux transporter AcrB pore domain"/>
    <property type="match status" value="2"/>
</dbReference>
<dbReference type="InterPro" id="IPR027463">
    <property type="entry name" value="AcrB_DN_DC_subdom"/>
</dbReference>
<dbReference type="PANTHER" id="PTHR32063">
    <property type="match status" value="1"/>
</dbReference>
<feature type="transmembrane region" description="Helical" evidence="8">
    <location>
        <begin position="531"/>
        <end position="552"/>
    </location>
</feature>
<evidence type="ECO:0000256" key="6">
    <source>
        <dbReference type="ARBA" id="ARBA00022989"/>
    </source>
</evidence>
<evidence type="ECO:0000256" key="3">
    <source>
        <dbReference type="ARBA" id="ARBA00022448"/>
    </source>
</evidence>
<keyword evidence="3" id="KW-0813">Transport</keyword>
<organism evidence="9 10">
    <name type="scientific">Thalassotalea nanhaiensis</name>
    <dbReference type="NCBI Taxonomy" id="3065648"/>
    <lineage>
        <taxon>Bacteria</taxon>
        <taxon>Pseudomonadati</taxon>
        <taxon>Pseudomonadota</taxon>
        <taxon>Gammaproteobacteria</taxon>
        <taxon>Alteromonadales</taxon>
        <taxon>Colwelliaceae</taxon>
        <taxon>Thalassotalea</taxon>
    </lineage>
</organism>
<feature type="transmembrane region" description="Helical" evidence="8">
    <location>
        <begin position="1012"/>
        <end position="1033"/>
    </location>
</feature>
<dbReference type="Gene3D" id="3.30.70.1440">
    <property type="entry name" value="Multidrug efflux transporter AcrB pore domain"/>
    <property type="match status" value="1"/>
</dbReference>
<gene>
    <name evidence="9" type="ORF">RI845_00680</name>
</gene>
<keyword evidence="5 8" id="KW-0812">Transmembrane</keyword>
<dbReference type="SUPFAM" id="SSF82866">
    <property type="entry name" value="Multidrug efflux transporter AcrB transmembrane domain"/>
    <property type="match status" value="2"/>
</dbReference>
<evidence type="ECO:0000256" key="7">
    <source>
        <dbReference type="ARBA" id="ARBA00023136"/>
    </source>
</evidence>
<evidence type="ECO:0000313" key="10">
    <source>
        <dbReference type="Proteomes" id="UP001248581"/>
    </source>
</evidence>